<evidence type="ECO:0000256" key="4">
    <source>
        <dbReference type="ARBA" id="ARBA00022840"/>
    </source>
</evidence>
<dbReference type="SUPFAM" id="SSF111331">
    <property type="entry name" value="NAD kinase/diacylglycerol kinase-like"/>
    <property type="match status" value="1"/>
</dbReference>
<sequence length="324" mass="34880">MCAGIRRIFLHATPFPMSLETGYTFIVNPHADKGRAAGRVSALRRAVQGRADAEVLSTVRAGHAGELAAEAARGGRAVIACGGDGTLHEVLNAVMGAGSAVGVLPFGSANDFLKTFVPAMSGGRSPESQFSGGRIRVDVGRVEFSGGEQRHFLNSLGIGFTGRIARAVRRAPWLRGELAYAYALFRVLIGYAPVKMHIQITLPDRLVVLDERVFAFSVGNGKVEGGKFQIAPEADLRDGLLDVCILRDVPKREIPGLVLQYLRGVQSRDRRVYSYRAERIDVSLDSPEVMHLDGEVYEGVGGKITVAVLPEGLEMIAPRGMGER</sequence>
<keyword evidence="7" id="KW-1185">Reference proteome</keyword>
<keyword evidence="4" id="KW-0067">ATP-binding</keyword>
<organism evidence="6 7">
    <name type="scientific">Chlorobium luteolum (strain DSM 273 / BCRC 81028 / 2530)</name>
    <name type="common">Pelodictyon luteolum</name>
    <dbReference type="NCBI Taxonomy" id="319225"/>
    <lineage>
        <taxon>Bacteria</taxon>
        <taxon>Pseudomonadati</taxon>
        <taxon>Chlorobiota</taxon>
        <taxon>Chlorobiia</taxon>
        <taxon>Chlorobiales</taxon>
        <taxon>Chlorobiaceae</taxon>
        <taxon>Chlorobium/Pelodictyon group</taxon>
        <taxon>Pelodictyon</taxon>
    </lineage>
</organism>
<dbReference type="PROSITE" id="PS50146">
    <property type="entry name" value="DAGK"/>
    <property type="match status" value="1"/>
</dbReference>
<dbReference type="InterPro" id="IPR017438">
    <property type="entry name" value="ATP-NAD_kinase_N"/>
</dbReference>
<dbReference type="Pfam" id="PF00781">
    <property type="entry name" value="DAGK_cat"/>
    <property type="match status" value="1"/>
</dbReference>
<evidence type="ECO:0000256" key="2">
    <source>
        <dbReference type="ARBA" id="ARBA00022741"/>
    </source>
</evidence>
<keyword evidence="3" id="KW-0418">Kinase</keyword>
<dbReference type="SMART" id="SM00046">
    <property type="entry name" value="DAGKc"/>
    <property type="match status" value="1"/>
</dbReference>
<dbReference type="Pfam" id="PF19279">
    <property type="entry name" value="YegS_C"/>
    <property type="match status" value="1"/>
</dbReference>
<feature type="domain" description="DAGKc" evidence="5">
    <location>
        <begin position="18"/>
        <end position="146"/>
    </location>
</feature>
<dbReference type="EMBL" id="CP000096">
    <property type="protein sequence ID" value="ABB23242.1"/>
    <property type="molecule type" value="Genomic_DNA"/>
</dbReference>
<gene>
    <name evidence="6" type="ordered locus">Plut_0354</name>
</gene>
<dbReference type="STRING" id="319225.Plut_0354"/>
<protein>
    <recommendedName>
        <fullName evidence="5">DAGKc domain-containing protein</fullName>
    </recommendedName>
</protein>
<proteinExistence type="predicted"/>
<dbReference type="Gene3D" id="3.40.50.10330">
    <property type="entry name" value="Probable inorganic polyphosphate/atp-NAD kinase, domain 1"/>
    <property type="match status" value="1"/>
</dbReference>
<dbReference type="InterPro" id="IPR050187">
    <property type="entry name" value="Lipid_Phosphate_FormReg"/>
</dbReference>
<dbReference type="GO" id="GO:0016301">
    <property type="term" value="F:kinase activity"/>
    <property type="evidence" value="ECO:0007669"/>
    <property type="project" value="UniProtKB-KW"/>
</dbReference>
<keyword evidence="1" id="KW-0808">Transferase</keyword>
<dbReference type="AlphaFoldDB" id="Q3B5Y9"/>
<evidence type="ECO:0000259" key="5">
    <source>
        <dbReference type="PROSITE" id="PS50146"/>
    </source>
</evidence>
<keyword evidence="2" id="KW-0547">Nucleotide-binding</keyword>
<evidence type="ECO:0000313" key="6">
    <source>
        <dbReference type="EMBL" id="ABB23242.1"/>
    </source>
</evidence>
<dbReference type="PANTHER" id="PTHR12358">
    <property type="entry name" value="SPHINGOSINE KINASE"/>
    <property type="match status" value="1"/>
</dbReference>
<dbReference type="GO" id="GO:0005524">
    <property type="term" value="F:ATP binding"/>
    <property type="evidence" value="ECO:0007669"/>
    <property type="project" value="UniProtKB-KW"/>
</dbReference>
<evidence type="ECO:0000256" key="1">
    <source>
        <dbReference type="ARBA" id="ARBA00022679"/>
    </source>
</evidence>
<dbReference type="InterPro" id="IPR045540">
    <property type="entry name" value="YegS/DAGK_C"/>
</dbReference>
<dbReference type="Gene3D" id="2.60.200.40">
    <property type="match status" value="1"/>
</dbReference>
<dbReference type="Proteomes" id="UP000002709">
    <property type="component" value="Chromosome"/>
</dbReference>
<dbReference type="PANTHER" id="PTHR12358:SF106">
    <property type="entry name" value="LIPID KINASE YEGS"/>
    <property type="match status" value="1"/>
</dbReference>
<dbReference type="GO" id="GO:0005886">
    <property type="term" value="C:plasma membrane"/>
    <property type="evidence" value="ECO:0007669"/>
    <property type="project" value="TreeGrafter"/>
</dbReference>
<dbReference type="KEGG" id="plt:Plut_0354"/>
<dbReference type="eggNOG" id="COG1597">
    <property type="taxonomic scope" value="Bacteria"/>
</dbReference>
<name>Q3B5Y9_CHLL3</name>
<reference evidence="7" key="1">
    <citation type="submission" date="2005-08" db="EMBL/GenBank/DDBJ databases">
        <title>Complete sequence of Pelodictyon luteolum DSM 273.</title>
        <authorList>
            <consortium name="US DOE Joint Genome Institute"/>
            <person name="Copeland A."/>
            <person name="Lucas S."/>
            <person name="Lapidus A."/>
            <person name="Barry K."/>
            <person name="Detter J.C."/>
            <person name="Glavina T."/>
            <person name="Hammon N."/>
            <person name="Israni S."/>
            <person name="Pitluck S."/>
            <person name="Bryant D."/>
            <person name="Schmutz J."/>
            <person name="Larimer F."/>
            <person name="Land M."/>
            <person name="Kyrpides N."/>
            <person name="Ivanova N."/>
            <person name="Richardson P."/>
        </authorList>
    </citation>
    <scope>NUCLEOTIDE SEQUENCE [LARGE SCALE GENOMIC DNA]</scope>
    <source>
        <strain evidence="7">DSM 273 / BCRC 81028 / 2530</strain>
    </source>
</reference>
<evidence type="ECO:0000256" key="3">
    <source>
        <dbReference type="ARBA" id="ARBA00022777"/>
    </source>
</evidence>
<dbReference type="InterPro" id="IPR016064">
    <property type="entry name" value="NAD/diacylglycerol_kinase_sf"/>
</dbReference>
<evidence type="ECO:0000313" key="7">
    <source>
        <dbReference type="Proteomes" id="UP000002709"/>
    </source>
</evidence>
<dbReference type="InterPro" id="IPR001206">
    <property type="entry name" value="Diacylglycerol_kinase_cat_dom"/>
</dbReference>
<dbReference type="HOGENOM" id="CLU_045532_0_0_10"/>
<accession>Q3B5Y9</accession>